<protein>
    <recommendedName>
        <fullName evidence="8">B30.2/SPRY domain-containing protein</fullName>
    </recommendedName>
</protein>
<dbReference type="InterPro" id="IPR003877">
    <property type="entry name" value="SPRY_dom"/>
</dbReference>
<reference evidence="6" key="1">
    <citation type="submission" date="2021-09" db="EMBL/GenBank/DDBJ databases">
        <authorList>
            <consortium name="AG Swart"/>
            <person name="Singh M."/>
            <person name="Singh A."/>
            <person name="Seah K."/>
            <person name="Emmerich C."/>
        </authorList>
    </citation>
    <scope>NUCLEOTIDE SEQUENCE</scope>
    <source>
        <strain evidence="6">ATCC30299</strain>
    </source>
</reference>
<dbReference type="InterPro" id="IPR042469">
    <property type="entry name" value="HECTD3"/>
</dbReference>
<dbReference type="SUPFAM" id="SSF49854">
    <property type="entry name" value="Spermadhesin, CUB domain"/>
    <property type="match status" value="1"/>
</dbReference>
<dbReference type="Pfam" id="PF00431">
    <property type="entry name" value="CUB"/>
    <property type="match status" value="1"/>
</dbReference>
<dbReference type="SUPFAM" id="SSF56204">
    <property type="entry name" value="Hect, E3 ligase catalytic domain"/>
    <property type="match status" value="1"/>
</dbReference>
<evidence type="ECO:0000256" key="2">
    <source>
        <dbReference type="ARBA" id="ARBA00023157"/>
    </source>
</evidence>
<dbReference type="Proteomes" id="UP001162131">
    <property type="component" value="Unassembled WGS sequence"/>
</dbReference>
<feature type="domain" description="B30.2/SPRY" evidence="4">
    <location>
        <begin position="274"/>
        <end position="453"/>
    </location>
</feature>
<dbReference type="InterPro" id="IPR001870">
    <property type="entry name" value="B30.2/SPRY"/>
</dbReference>
<evidence type="ECO:0000256" key="3">
    <source>
        <dbReference type="PROSITE-ProRule" id="PRU00104"/>
    </source>
</evidence>
<dbReference type="PANTHER" id="PTHR46654">
    <property type="entry name" value="E3 UBIQUITIN-PROTEIN LIGASE HECTD3"/>
    <property type="match status" value="1"/>
</dbReference>
<feature type="domain" description="B30.2/SPRY" evidence="4">
    <location>
        <begin position="3319"/>
        <end position="3496"/>
    </location>
</feature>
<dbReference type="Gene3D" id="2.60.120.920">
    <property type="match status" value="3"/>
</dbReference>
<dbReference type="CDD" id="cd00041">
    <property type="entry name" value="CUB"/>
    <property type="match status" value="1"/>
</dbReference>
<dbReference type="InterPro" id="IPR013320">
    <property type="entry name" value="ConA-like_dom_sf"/>
</dbReference>
<name>A0AAU9JAX6_9CILI</name>
<evidence type="ECO:0000259" key="5">
    <source>
        <dbReference type="PROSITE" id="PS50237"/>
    </source>
</evidence>
<organism evidence="6 7">
    <name type="scientific">Blepharisma stoltei</name>
    <dbReference type="NCBI Taxonomy" id="1481888"/>
    <lineage>
        <taxon>Eukaryota</taxon>
        <taxon>Sar</taxon>
        <taxon>Alveolata</taxon>
        <taxon>Ciliophora</taxon>
        <taxon>Postciliodesmatophora</taxon>
        <taxon>Heterotrichea</taxon>
        <taxon>Heterotrichida</taxon>
        <taxon>Blepharismidae</taxon>
        <taxon>Blepharisma</taxon>
    </lineage>
</organism>
<dbReference type="Gene3D" id="3.90.1750.10">
    <property type="entry name" value="Hect, E3 ligase catalytic domains"/>
    <property type="match status" value="1"/>
</dbReference>
<sequence length="4070" mass="462056">MGNSASDIVSRVTGLTNENLSKNQAQDLELLEDPSFVFSPNKLMCRVDLDPYTVPGSDSLRAKEDDVGNQDEESMICSLNNIDRLREKHQDACKALLEDILRKRGDDPNSREMTLRLQGLCRIFEALLRVDERVKRRNEEDKKIEPIKPKALSPIVRTTMKFGLNSLFHVVDVMGKANPQVYKFMISHTSEVLSDIEPLSLKTDDISINSSIEKIVNFFEKVLSGEIKEIADEDRLSSISSLLAIALATGNLSSILTLASQFMKLSRSPNLTLLMKSISPLLKSFNDLINFSEYLAWDAEKCSSNLKLSINKQSLAANQTSNNSCLSQQYFTSGMHYFEVALDNYNDAVYFGVVDSNYTSFNAFYDSNLVSFVYQSTGSILKQSAEVEKFEKSKSGDRIGIFLNMEAKTVTFYKNGVREQKGNYGPVPDKVRIFVSLYGTVGASIVTNPDIPSDVKEEMLKFHKQINPAEPPLIEKLSKEINDGEFLDIMPCEISSFILQKLANLNDPILQLIGNGEKIAIQKQTGIALDIKLGIFDLLDSILLAFIECGRDEERVPAEICHNTIASTVKLMRAHLLASTMFQDVSLPKEKRHQIMEHMTHVLDFFPDTSASEEATKALSSCFSVFYQDSQEKLSYLIDRLVDFKDCKQQSGIFKDLQDKIFLEMAIPIKLYPALDIVDDDSYAKIEKYLLLASEEAARASMAIIDGTESSTGVIKLLETSQLVLFSHAARGNYQGKWQNLIEFYTIKIFTLCDGVIRHIQESRADGNISEKLYSDIQKTILKNLLEGLLYILMLSKLGLNMLSQFLPILQNLIASLSHFYSPPPKLTIGSGIVTERYESPHNYPDNWNVTHLIKIPQVKKYSLIFDAQCKTENGCDYLELWTDESKTNKIARWEGENFPKQPFEVYNPLLFFTFHSDGSVNYWGWKIEVQAEVEASYYEKQWPDTTKEASSILLGLISTKLISGDFELIQEDDEVVKLLSNPLLMYGIKDSCLRIEKQPGPIEESLLILSTTPGVGEKLKRAMLTRSYSEDVSRRVVRTQEVAISLEDYASNYGFWDDVVYSENKFLQEFILGSNLIITAWNEIKKLSGVAGPASNVGGADMDMAERAIFAVYAAFFEISDTIHRLFENPHDIGETIKFIVKQSNLIRGWAQKRKQEIIDQGNPNISYKDICADIVKRCALLLGTEYKMSLNELGINKVMINLLSNVVKVQTNDSNKLKEGSKWKTVQEAVNTASTLKNLLHISSKAHESENEDLKEFLKVSELVNNFLESHCSLDKLIDAIDKRRTRAIARTLGYLCLANLVNYSGKQETYLIRSFGDSLREKGIKKHYWSGLEGVDPTLLLVVQKSFYQIFGLLQKELVKSRTRPWTISSYSHYLCVLEGMSSPLKGVDGHMILELQFASTVDILLSWAKGHLGEEVINRQFQISKCITRFGILEEPNIPEGSAKLLLEKREGGPNLYLVYDRGGENVLPIVDFMYSEILIDDYEDAVGEFFVNGEPRHILIKREVISPNGSYLTELPDLNSPKFSPYDEILESEKLDEKQKREKLREKLSKSSWALFKLLMHSIVGSLVENNESKQILVQDLFIRVLFMELKWDDSLRKPDINPLEIQKLSSGSPWIGQMLVPKSYQKNPMVEWIRRFRLETDHYEEFMLRDIINEFVEKADPAMKGVLCKDDIRFIDESIANTIESFEENKNYKGEFDFFRYLRVLRNLAGDFTFEVQDYIENSLLWKTLPEDYYEASRDYDLSNISRVQNIIMGWIKGNDECASVKLLNLFSQSDIPGIVDKSQLPEDIPNEFKNESGNLDLYVALHAILKNQNQEKFIKYVEELENVFKIYDDLPESCEEILKGKKGQSDYIASLLWTLYSCFGSQCIPKVLAKEEYIEEILKLAFLSGSENIILIGLRILSKIIPTQHSPQTLVKTWERIAKLRIDLDKNPDIISLLFSKLGKTNYWYGQRESQKILRRWGYEAESMLLALMAVERWRILVLDYMASSLQETQNNLKAGIPLELGQVGTLYLLAKSSKKYDSLDSVPLELSYVKLKGSSIARGVIKKIEEQKAHVYSVIEDSQIVESLLNVESIEPHVQESSYKYLTVEDKERLGEYILNFWRTLQSSHQGVIKADPNKIVCLRTLYYKLDAMALVCIIDIYEKKDSRKESEIEDMMSLIIRKSKLAKPISKKSYDSLVDEIARKLRKITAPEEEKQQMSDQEAREIMAKWKEEDQVNAMMIMSLEIPAARIVKCFELGIKDMEGVLSYQEPVKEQKAVSLLYKLCPAVVKTKDIPGTAELYQNNMHQFVIYNPQNSQQRKEMISTVSSSIFHDLESLSGTITILAALEGTPYDGEIYYGLKLGNMEIAVTTAPGFPCLIVNGEMASEVDLSQQLEVKVVAKSTGEVSFSFNADSPPIELTETSVFNGLRVGNYGVFLENGKSASLLSLEIYDGRHDGNFNNKYPKPQLLEGGENYVQIRIKEESSDRLRLKLLGYSDEQVIEALSNSHNLSSAIDYAFDHFDKDTMDSHQSLSMSHHCIIQVKVFDKFADVPKDFSLIPVYENGEVIDYVIPNRKIIAFKKENVSDGNVCNGFSIGENPKNYESIGDLTISTENDRSLPIFVRMGPLAPKESNIKEVAFIKTSSPYSVKVPRGFRLISDKEGKCLNIAPRSEKGHYILVGIKEQHSLLDCFVFPFSVVSSISSNSNFGLVDRFDEEEKAKVKEEEKKLDDLSLMEIFGHLYEAEESRMQQASKQLFLSMLKISADTLVNLSERESIGKIIDFLGDDLDSLSDSFNSLIENPKLVTFKENSIKEAILKLIQCTISTSGGTLKVLEYESNHPYEDNLDIDDIITIPGARMLRIEFDPQCHTESGCDPLRFYENSGRQGELANYSGQGESSWKTLEVNGDTVYTWFHTDGSVHYWGYKFTVTPIGATQSGDEGNVSPDSSLWLIEKIANQANLSRGLEAILSPRFIQVLFLFALSSITQDKKSKSLDILRKIFRGQQHRTLNSILDILLQEASTLYKANLSKKSSNALLQSLILLLAQARNQYKINIDDSWFTDFCELLSDMRGLSEKDDYLDAFLFGIFNKGSSSKIEKYFESSHPYKRVTTKEKIEIPGASLLNIEFAPETKADSRDNAYFSYDEDGMVPVESTMMRSATNIAKWSSDPKGPDISLSNENMTITRTNASNWGNAIWNESYSSNVVKINFSIENSSDSTYLYIGIYKAGENYNLAEAIGTDCSTPVWSWKCSGEYITNSSSIDGRAYKTGDLVSLLIDMNKKELTFLLNEAEVHKFTGIAAEVIPCISFGGSNQIVSIKSVEKISSLSSVLNERKLQANKDAVYLWFPVNNGFLAKPKWEHATENAIKSSDSLTLTSTSDTTGIYYSDISITYGQYYVEAQIKSGGQIGLGIFSSNSKTSRDIEDPKQVCYYSDGRVKNQDTNKTKEFGEGSIIGVYVNMDLSQVQFYLNGEVVFSDSYLQPLSEGESYTFAAILTTSSQSITLSQSPNLPSGLDLMKIDESREAQEWGYKIKVVPEFKGRHPEVINSVLSFMNEESKKEWFEVYKPKYSHLFKCGAVDQLVIYLDEFSQMKGKDILKLTNDDLTPTEAELIYYPELEKLSVDEIRQLYQIILDFNKRIENSLYLFNLHIESYENMNELQRVFMGSRNYIFFILKNTLLKDCLGKTHSDVRTEITVDRPKAMRHRHRKDVDVNGQFSIFGQVYRGLISKGNRDFRNAERVFRVSYRGEAASDAGGPYNEAISNMADELQSSFLKLFVPIPNQINDMGENRDCWIVNPNATQKIDYELYLFLGKMMGAAIRTQNNLNLSLSPLFWKRLLWDPVNIKDLRATDLCTVQILEILRNLEENGMTRENFSEAYDIKFSTKDSGGKDVELCEGGTEIPVTFDNAKEYAQLVEKYRLNENPEAYRMIRKGISAVVPMDILNLFSWKQVQTLICGAPDVDVDLLKGNTDYDGSTENDAHIRYFWEVVREMTPKERSLLIKFIWGRSRLPFGRDWRHLKIANFNPSGPVDKYLPQTHTCFFTIDLPRYTSKEVMRQRLLYSVTHCTAIDLDGTAGTGWEDED</sequence>
<dbReference type="Gene3D" id="2.60.120.290">
    <property type="entry name" value="Spermadhesin, CUB domain"/>
    <property type="match status" value="2"/>
</dbReference>
<dbReference type="InterPro" id="IPR035983">
    <property type="entry name" value="Hect_E3_ubiquitin_ligase"/>
</dbReference>
<dbReference type="PANTHER" id="PTHR46654:SF1">
    <property type="entry name" value="E3 UBIQUITIN-PROTEIN LIGASE HECTD3"/>
    <property type="match status" value="1"/>
</dbReference>
<feature type="domain" description="B30.2/SPRY" evidence="4">
    <location>
        <begin position="3131"/>
        <end position="3312"/>
    </location>
</feature>
<keyword evidence="1 3" id="KW-0833">Ubl conjugation pathway</keyword>
<evidence type="ECO:0000313" key="6">
    <source>
        <dbReference type="EMBL" id="CAG9324430.1"/>
    </source>
</evidence>
<dbReference type="PROSITE" id="PS50188">
    <property type="entry name" value="B302_SPRY"/>
    <property type="match status" value="3"/>
</dbReference>
<accession>A0AAU9JAX6</accession>
<dbReference type="SUPFAM" id="SSF49899">
    <property type="entry name" value="Concanavalin A-like lectins/glucanases"/>
    <property type="match status" value="3"/>
</dbReference>
<dbReference type="SMART" id="SM00119">
    <property type="entry name" value="HECTc"/>
    <property type="match status" value="1"/>
</dbReference>
<feature type="domain" description="HECT" evidence="5">
    <location>
        <begin position="3717"/>
        <end position="4067"/>
    </location>
</feature>
<keyword evidence="7" id="KW-1185">Reference proteome</keyword>
<evidence type="ECO:0000313" key="7">
    <source>
        <dbReference type="Proteomes" id="UP001162131"/>
    </source>
</evidence>
<dbReference type="InterPro" id="IPR000859">
    <property type="entry name" value="CUB_dom"/>
</dbReference>
<dbReference type="InterPro" id="IPR000569">
    <property type="entry name" value="HECT_dom"/>
</dbReference>
<feature type="active site" description="Glycyl thioester intermediate" evidence="3">
    <location>
        <position position="4027"/>
    </location>
</feature>
<evidence type="ECO:0000256" key="1">
    <source>
        <dbReference type="ARBA" id="ARBA00022786"/>
    </source>
</evidence>
<keyword evidence="2" id="KW-1015">Disulfide bond</keyword>
<dbReference type="InterPro" id="IPR043136">
    <property type="entry name" value="B30.2/SPRY_sf"/>
</dbReference>
<dbReference type="InterPro" id="IPR035914">
    <property type="entry name" value="Sperma_CUB_dom_sf"/>
</dbReference>
<dbReference type="PROSITE" id="PS50237">
    <property type="entry name" value="HECT"/>
    <property type="match status" value="1"/>
</dbReference>
<evidence type="ECO:0008006" key="8">
    <source>
        <dbReference type="Google" id="ProtNLM"/>
    </source>
</evidence>
<dbReference type="Pfam" id="PF00622">
    <property type="entry name" value="SPRY"/>
    <property type="match status" value="1"/>
</dbReference>
<dbReference type="CDD" id="cd11709">
    <property type="entry name" value="SPRY"/>
    <property type="match status" value="1"/>
</dbReference>
<evidence type="ECO:0000259" key="4">
    <source>
        <dbReference type="PROSITE" id="PS50188"/>
    </source>
</evidence>
<dbReference type="Pfam" id="PF00632">
    <property type="entry name" value="HECT"/>
    <property type="match status" value="1"/>
</dbReference>
<dbReference type="Gene3D" id="3.30.2410.10">
    <property type="entry name" value="Hect, E3 ligase catalytic domain"/>
    <property type="match status" value="1"/>
</dbReference>
<gene>
    <name evidence="6" type="ORF">BSTOLATCC_MIC36221</name>
</gene>
<dbReference type="SMART" id="SM00449">
    <property type="entry name" value="SPRY"/>
    <property type="match status" value="1"/>
</dbReference>
<dbReference type="GO" id="GO:0004842">
    <property type="term" value="F:ubiquitin-protein transferase activity"/>
    <property type="evidence" value="ECO:0007669"/>
    <property type="project" value="InterPro"/>
</dbReference>
<proteinExistence type="predicted"/>
<dbReference type="EMBL" id="CAJZBQ010000036">
    <property type="protein sequence ID" value="CAG9324430.1"/>
    <property type="molecule type" value="Genomic_DNA"/>
</dbReference>
<dbReference type="Gene3D" id="3.30.2160.10">
    <property type="entry name" value="Hect, E3 ligase catalytic domain"/>
    <property type="match status" value="1"/>
</dbReference>
<comment type="caution">
    <text evidence="6">The sequence shown here is derived from an EMBL/GenBank/DDBJ whole genome shotgun (WGS) entry which is preliminary data.</text>
</comment>